<keyword evidence="4" id="KW-1185">Reference proteome</keyword>
<gene>
    <name evidence="3" type="ORF">B0T17DRAFT_647137</name>
</gene>
<evidence type="ECO:0000313" key="4">
    <source>
        <dbReference type="Proteomes" id="UP001174934"/>
    </source>
</evidence>
<proteinExistence type="predicted"/>
<dbReference type="Pfam" id="PF12770">
    <property type="entry name" value="CHAT"/>
    <property type="match status" value="1"/>
</dbReference>
<reference evidence="3" key="1">
    <citation type="submission" date="2023-06" db="EMBL/GenBank/DDBJ databases">
        <title>Genome-scale phylogeny and comparative genomics of the fungal order Sordariales.</title>
        <authorList>
            <consortium name="Lawrence Berkeley National Laboratory"/>
            <person name="Hensen N."/>
            <person name="Bonometti L."/>
            <person name="Westerberg I."/>
            <person name="Brannstrom I.O."/>
            <person name="Guillou S."/>
            <person name="Cros-Aarteil S."/>
            <person name="Calhoun S."/>
            <person name="Haridas S."/>
            <person name="Kuo A."/>
            <person name="Mondo S."/>
            <person name="Pangilinan J."/>
            <person name="Riley R."/>
            <person name="LaButti K."/>
            <person name="Andreopoulos B."/>
            <person name="Lipzen A."/>
            <person name="Chen C."/>
            <person name="Yanf M."/>
            <person name="Daum C."/>
            <person name="Ng V."/>
            <person name="Clum A."/>
            <person name="Steindorff A."/>
            <person name="Ohm R."/>
            <person name="Martin F."/>
            <person name="Silar P."/>
            <person name="Natvig D."/>
            <person name="Lalanne C."/>
            <person name="Gautier V."/>
            <person name="Ament-velasquez S.L."/>
            <person name="Kruys A."/>
            <person name="Hutchinson M.I."/>
            <person name="Powell A.J."/>
            <person name="Barry K."/>
            <person name="Miller A.N."/>
            <person name="Grigoriev I.V."/>
            <person name="Debuchy R."/>
            <person name="Gladieux P."/>
            <person name="Thoren M.H."/>
            <person name="Johannesson H."/>
        </authorList>
    </citation>
    <scope>NUCLEOTIDE SEQUENCE</scope>
    <source>
        <strain evidence="3">SMH3391-2</strain>
    </source>
</reference>
<feature type="region of interest" description="Disordered" evidence="1">
    <location>
        <begin position="458"/>
        <end position="485"/>
    </location>
</feature>
<evidence type="ECO:0000313" key="3">
    <source>
        <dbReference type="EMBL" id="KAK0615330.1"/>
    </source>
</evidence>
<dbReference type="AlphaFoldDB" id="A0AA39WHA7"/>
<dbReference type="InterPro" id="IPR024983">
    <property type="entry name" value="CHAT_dom"/>
</dbReference>
<dbReference type="Proteomes" id="UP001174934">
    <property type="component" value="Unassembled WGS sequence"/>
</dbReference>
<sequence>MPARHYLRGPVLQRLAELQVLRFRVIATEAGLKKSIQPLEEALGDLHVSKTDDLRLEITSGIGSTYLRLFRDTRHQKYLDLAIKFSREALLETSTQRGFLAVRSLEVAVGLAYRRDDRDAATVLSCLERGWNDRNSPLPDRIMCATTASRVLCNMSNWNKAFSFLEVATNLLPHIITRSLRNTDQLFILSQDNVSAGLPSVAASVALELKKTPYEALKLLEVGREVIAGLSLETRTDLSSLKVQNPKVAQEFLSLRTLLDYPIGGSVDTPIPFSPGPGGTPIRKAQASGQRESLDARFTKLLQEIRAIPTFERFLLSPSLKECMMAANPGPVVVLNVTEYRSDAILVESHQITLLRLKDLSFEDCMDKVREITHGKISMEVLGWLWDVAAGPILEKLGFLKTVPSTVETWPHVWWVLTGSLCYLPIHAAGYHWNRASNTVLSRVVSSYSISIKAPLHNRHNKSRRDELSLSRSRAAARQGQAPPNSALLVSMSETSGTSRLPHAKIEVEILEAMCQSMSLKPIRPPPRRKDVLEQIRTCEIFHLAGHGRTDGETL</sequence>
<name>A0AA39WHA7_9PEZI</name>
<dbReference type="EMBL" id="JAULSR010000007">
    <property type="protein sequence ID" value="KAK0615330.1"/>
    <property type="molecule type" value="Genomic_DNA"/>
</dbReference>
<comment type="caution">
    <text evidence="3">The sequence shown here is derived from an EMBL/GenBank/DDBJ whole genome shotgun (WGS) entry which is preliminary data.</text>
</comment>
<accession>A0AA39WHA7</accession>
<feature type="domain" description="CHAT" evidence="2">
    <location>
        <begin position="381"/>
        <end position="551"/>
    </location>
</feature>
<organism evidence="3 4">
    <name type="scientific">Bombardia bombarda</name>
    <dbReference type="NCBI Taxonomy" id="252184"/>
    <lineage>
        <taxon>Eukaryota</taxon>
        <taxon>Fungi</taxon>
        <taxon>Dikarya</taxon>
        <taxon>Ascomycota</taxon>
        <taxon>Pezizomycotina</taxon>
        <taxon>Sordariomycetes</taxon>
        <taxon>Sordariomycetidae</taxon>
        <taxon>Sordariales</taxon>
        <taxon>Lasiosphaeriaceae</taxon>
        <taxon>Bombardia</taxon>
    </lineage>
</organism>
<protein>
    <recommendedName>
        <fullName evidence="2">CHAT domain-containing protein</fullName>
    </recommendedName>
</protein>
<evidence type="ECO:0000256" key="1">
    <source>
        <dbReference type="SAM" id="MobiDB-lite"/>
    </source>
</evidence>
<evidence type="ECO:0000259" key="2">
    <source>
        <dbReference type="Pfam" id="PF12770"/>
    </source>
</evidence>